<reference evidence="4" key="1">
    <citation type="submission" date="2022-10" db="EMBL/GenBank/DDBJ databases">
        <title>The complete genomes of actinobacterial strains from the NBC collection.</title>
        <authorList>
            <person name="Joergensen T.S."/>
            <person name="Alvarez Arevalo M."/>
            <person name="Sterndorff E.B."/>
            <person name="Faurdal D."/>
            <person name="Vuksanovic O."/>
            <person name="Mourched A.-S."/>
            <person name="Charusanti P."/>
            <person name="Shaw S."/>
            <person name="Blin K."/>
            <person name="Weber T."/>
        </authorList>
    </citation>
    <scope>NUCLEOTIDE SEQUENCE</scope>
    <source>
        <strain evidence="4">NBC_00003</strain>
    </source>
</reference>
<feature type="transmembrane region" description="Helical" evidence="2">
    <location>
        <begin position="42"/>
        <end position="64"/>
    </location>
</feature>
<evidence type="ECO:0000256" key="1">
    <source>
        <dbReference type="SAM" id="MobiDB-lite"/>
    </source>
</evidence>
<feature type="signal peptide" evidence="3">
    <location>
        <begin position="1"/>
        <end position="32"/>
    </location>
</feature>
<name>A0AAU2V2U0_9ACTN</name>
<keyword evidence="2" id="KW-0812">Transmembrane</keyword>
<organism evidence="4">
    <name type="scientific">Streptomyces sp. NBC_00003</name>
    <dbReference type="NCBI Taxonomy" id="2903608"/>
    <lineage>
        <taxon>Bacteria</taxon>
        <taxon>Bacillati</taxon>
        <taxon>Actinomycetota</taxon>
        <taxon>Actinomycetes</taxon>
        <taxon>Kitasatosporales</taxon>
        <taxon>Streptomycetaceae</taxon>
        <taxon>Streptomyces</taxon>
    </lineage>
</organism>
<keyword evidence="2" id="KW-0472">Membrane</keyword>
<evidence type="ECO:0000256" key="3">
    <source>
        <dbReference type="SAM" id="SignalP"/>
    </source>
</evidence>
<proteinExistence type="predicted"/>
<feature type="chain" id="PRO_5043883634" description="Secreted protein" evidence="3">
    <location>
        <begin position="33"/>
        <end position="89"/>
    </location>
</feature>
<keyword evidence="3" id="KW-0732">Signal</keyword>
<gene>
    <name evidence="4" type="ORF">OG549_14035</name>
</gene>
<evidence type="ECO:0000313" key="4">
    <source>
        <dbReference type="EMBL" id="WTW61685.1"/>
    </source>
</evidence>
<evidence type="ECO:0000256" key="2">
    <source>
        <dbReference type="SAM" id="Phobius"/>
    </source>
</evidence>
<sequence>MTPPVGRARRRAALGTLAALSSILISAAPALADSTHDSGSSASDLVLPVIVVVVAVALAAYAYLKRKRRTHTRTTPGRGQDPPRTPPAG</sequence>
<protein>
    <recommendedName>
        <fullName evidence="5">Secreted protein</fullName>
    </recommendedName>
</protein>
<feature type="region of interest" description="Disordered" evidence="1">
    <location>
        <begin position="67"/>
        <end position="89"/>
    </location>
</feature>
<dbReference type="AlphaFoldDB" id="A0AAU2V2U0"/>
<dbReference type="EMBL" id="CP108318">
    <property type="protein sequence ID" value="WTW61685.1"/>
    <property type="molecule type" value="Genomic_DNA"/>
</dbReference>
<keyword evidence="2" id="KW-1133">Transmembrane helix</keyword>
<accession>A0AAU2V2U0</accession>
<evidence type="ECO:0008006" key="5">
    <source>
        <dbReference type="Google" id="ProtNLM"/>
    </source>
</evidence>